<keyword evidence="2" id="KW-0805">Transcription regulation</keyword>
<name>A0A3P3XLR9_9SPIR</name>
<dbReference type="AlphaFoldDB" id="A0A3P3XLR9"/>
<keyword evidence="1" id="KW-0678">Repressor</keyword>
<sequence length="349" mass="38954">MPSLKDVARLAGVSTSTVSRAINGTIPVSEETRLRVEKAVRDMGYKPNLVAQSLRIKSTRLLGLVVPEMQHETFISFIRFTEEAAEAKGYNLIIGSTNSDPDREERFIENLIRRNIDGIIFSRVSDKSHVLKILDRTKIPVVIIDRTLEREDIPSVVMDNYESGKLVAEHLLSLGHRAFACITGPLDIAINRDRLAGFRDTVLAGGGTLEDKCIYEGNFKFESGKKGIAYLLDTGARFTALWAQNDYMAVGVLNLLSDRGIAVPGEISVAGLDNIQQSWMMRPSLTTVAQPFREMCTHAVDIIIDRAGREDDNREKIRVMLKPELIVRETTARPPEGSFAAERKEVERK</sequence>
<dbReference type="SUPFAM" id="SSF53822">
    <property type="entry name" value="Periplasmic binding protein-like I"/>
    <property type="match status" value="1"/>
</dbReference>
<proteinExistence type="predicted"/>
<keyword evidence="4" id="KW-0804">Transcription</keyword>
<evidence type="ECO:0000256" key="1">
    <source>
        <dbReference type="ARBA" id="ARBA00022491"/>
    </source>
</evidence>
<feature type="domain" description="HTH lacI-type" evidence="5">
    <location>
        <begin position="2"/>
        <end position="56"/>
    </location>
</feature>
<dbReference type="InterPro" id="IPR000843">
    <property type="entry name" value="HTH_LacI"/>
</dbReference>
<dbReference type="PANTHER" id="PTHR30146">
    <property type="entry name" value="LACI-RELATED TRANSCRIPTIONAL REPRESSOR"/>
    <property type="match status" value="1"/>
</dbReference>
<dbReference type="Gene3D" id="1.10.260.40">
    <property type="entry name" value="lambda repressor-like DNA-binding domains"/>
    <property type="match status" value="1"/>
</dbReference>
<dbReference type="Gene3D" id="3.40.50.2300">
    <property type="match status" value="2"/>
</dbReference>
<dbReference type="SMART" id="SM00354">
    <property type="entry name" value="HTH_LACI"/>
    <property type="match status" value="1"/>
</dbReference>
<dbReference type="EMBL" id="FWDM01000040">
    <property type="protein sequence ID" value="SLM15774.1"/>
    <property type="molecule type" value="Genomic_DNA"/>
</dbReference>
<dbReference type="PANTHER" id="PTHR30146:SF148">
    <property type="entry name" value="HTH-TYPE TRANSCRIPTIONAL REPRESSOR PURR-RELATED"/>
    <property type="match status" value="1"/>
</dbReference>
<reference evidence="6" key="1">
    <citation type="submission" date="2017-02" db="EMBL/GenBank/DDBJ databases">
        <authorList>
            <person name="Regsiter A."/>
            <person name="William W."/>
        </authorList>
    </citation>
    <scope>NUCLEOTIDE SEQUENCE</scope>
    <source>
        <strain evidence="6">Bib</strain>
    </source>
</reference>
<dbReference type="PROSITE" id="PS50932">
    <property type="entry name" value="HTH_LACI_2"/>
    <property type="match status" value="1"/>
</dbReference>
<dbReference type="SUPFAM" id="SSF47413">
    <property type="entry name" value="lambda repressor-like DNA-binding domains"/>
    <property type="match status" value="1"/>
</dbReference>
<protein>
    <submittedName>
        <fullName evidence="6">Putative HTH-type transcriptional regulator DegA</fullName>
    </submittedName>
</protein>
<dbReference type="InterPro" id="IPR028082">
    <property type="entry name" value="Peripla_BP_I"/>
</dbReference>
<organism evidence="6">
    <name type="scientific">uncultured spirochete</name>
    <dbReference type="NCBI Taxonomy" id="156406"/>
    <lineage>
        <taxon>Bacteria</taxon>
        <taxon>Pseudomonadati</taxon>
        <taxon>Spirochaetota</taxon>
        <taxon>Spirochaetia</taxon>
        <taxon>Spirochaetales</taxon>
        <taxon>environmental samples</taxon>
    </lineage>
</organism>
<evidence type="ECO:0000256" key="3">
    <source>
        <dbReference type="ARBA" id="ARBA00023125"/>
    </source>
</evidence>
<dbReference type="PRINTS" id="PR00036">
    <property type="entry name" value="HTHLACI"/>
</dbReference>
<dbReference type="GO" id="GO:0003700">
    <property type="term" value="F:DNA-binding transcription factor activity"/>
    <property type="evidence" value="ECO:0007669"/>
    <property type="project" value="TreeGrafter"/>
</dbReference>
<evidence type="ECO:0000313" key="6">
    <source>
        <dbReference type="EMBL" id="SLM15774.1"/>
    </source>
</evidence>
<dbReference type="CDD" id="cd01392">
    <property type="entry name" value="HTH_LacI"/>
    <property type="match status" value="1"/>
</dbReference>
<dbReference type="CDD" id="cd06267">
    <property type="entry name" value="PBP1_LacI_sugar_binding-like"/>
    <property type="match status" value="1"/>
</dbReference>
<accession>A0A3P3XLR9</accession>
<dbReference type="InterPro" id="IPR010982">
    <property type="entry name" value="Lambda_DNA-bd_dom_sf"/>
</dbReference>
<dbReference type="Pfam" id="PF00356">
    <property type="entry name" value="LacI"/>
    <property type="match status" value="1"/>
</dbReference>
<gene>
    <name evidence="6" type="ORF">SPIROBIBN47_80013</name>
</gene>
<keyword evidence="3" id="KW-0238">DNA-binding</keyword>
<evidence type="ECO:0000256" key="4">
    <source>
        <dbReference type="ARBA" id="ARBA00023163"/>
    </source>
</evidence>
<dbReference type="InterPro" id="IPR046335">
    <property type="entry name" value="LacI/GalR-like_sensor"/>
</dbReference>
<evidence type="ECO:0000256" key="2">
    <source>
        <dbReference type="ARBA" id="ARBA00023015"/>
    </source>
</evidence>
<evidence type="ECO:0000259" key="5">
    <source>
        <dbReference type="PROSITE" id="PS50932"/>
    </source>
</evidence>
<dbReference type="Pfam" id="PF13377">
    <property type="entry name" value="Peripla_BP_3"/>
    <property type="match status" value="1"/>
</dbReference>
<dbReference type="PROSITE" id="PS00356">
    <property type="entry name" value="HTH_LACI_1"/>
    <property type="match status" value="1"/>
</dbReference>
<dbReference type="GO" id="GO:0000976">
    <property type="term" value="F:transcription cis-regulatory region binding"/>
    <property type="evidence" value="ECO:0007669"/>
    <property type="project" value="TreeGrafter"/>
</dbReference>